<keyword evidence="2" id="KW-1133">Transmembrane helix</keyword>
<keyword evidence="2" id="KW-0812">Transmembrane</keyword>
<evidence type="ECO:0000256" key="2">
    <source>
        <dbReference type="SAM" id="Phobius"/>
    </source>
</evidence>
<feature type="compositionally biased region" description="Basic and acidic residues" evidence="1">
    <location>
        <begin position="184"/>
        <end position="194"/>
    </location>
</feature>
<reference evidence="3" key="1">
    <citation type="submission" date="2018-06" db="EMBL/GenBank/DDBJ databases">
        <authorList>
            <person name="Zhirakovskaya E."/>
        </authorList>
    </citation>
    <scope>NUCLEOTIDE SEQUENCE</scope>
</reference>
<feature type="compositionally biased region" description="Low complexity" evidence="1">
    <location>
        <begin position="228"/>
        <end position="239"/>
    </location>
</feature>
<dbReference type="EMBL" id="UOGG01000226">
    <property type="protein sequence ID" value="VAX32882.1"/>
    <property type="molecule type" value="Genomic_DNA"/>
</dbReference>
<proteinExistence type="predicted"/>
<feature type="region of interest" description="Disordered" evidence="1">
    <location>
        <begin position="178"/>
        <end position="264"/>
    </location>
</feature>
<sequence length="264" mass="28144">MSLIADSLKKAVKDKSAPIIEADPTVNPVARREPVKRPGLAQVFGILLLIVLPASILVYLIAIGAFSFKKTPVTQKPQLPVSVPVEEARVVSPEKPAQKSAPDKLVAPAPTKPAKKATVAKKVTVQKKSDKPLAGKKEKIVVEKKVALKSPAKKQNKPEKAIPENLVSADKNVAALSASGLKPESLKAKPDPEKNVNVPKETPALIPAEREIPDHEIATRPEPSTKPSVEVVSESAKVSRAQKPPAKQVDPAEPLVASVQKRAE</sequence>
<protein>
    <submittedName>
        <fullName evidence="3">Uncharacterized protein</fullName>
    </submittedName>
</protein>
<evidence type="ECO:0000256" key="1">
    <source>
        <dbReference type="SAM" id="MobiDB-lite"/>
    </source>
</evidence>
<feature type="transmembrane region" description="Helical" evidence="2">
    <location>
        <begin position="40"/>
        <end position="68"/>
    </location>
</feature>
<keyword evidence="2" id="KW-0472">Membrane</keyword>
<gene>
    <name evidence="3" type="ORF">MNBD_NITROSPINAE05-249</name>
</gene>
<feature type="compositionally biased region" description="Basic and acidic residues" evidence="1">
    <location>
        <begin position="208"/>
        <end position="219"/>
    </location>
</feature>
<accession>A0A3B1CWS7</accession>
<feature type="region of interest" description="Disordered" evidence="1">
    <location>
        <begin position="90"/>
        <end position="123"/>
    </location>
</feature>
<evidence type="ECO:0000313" key="3">
    <source>
        <dbReference type="EMBL" id="VAX32882.1"/>
    </source>
</evidence>
<name>A0A3B1CWS7_9ZZZZ</name>
<dbReference type="AlphaFoldDB" id="A0A3B1CWS7"/>
<feature type="non-terminal residue" evidence="3">
    <location>
        <position position="264"/>
    </location>
</feature>
<organism evidence="3">
    <name type="scientific">hydrothermal vent metagenome</name>
    <dbReference type="NCBI Taxonomy" id="652676"/>
    <lineage>
        <taxon>unclassified sequences</taxon>
        <taxon>metagenomes</taxon>
        <taxon>ecological metagenomes</taxon>
    </lineage>
</organism>